<dbReference type="Pfam" id="PF05649">
    <property type="entry name" value="Peptidase_M13_N"/>
    <property type="match status" value="1"/>
</dbReference>
<evidence type="ECO:0000313" key="11">
    <source>
        <dbReference type="EMBL" id="KAF9963036.1"/>
    </source>
</evidence>
<dbReference type="InterPro" id="IPR008753">
    <property type="entry name" value="Peptidase_M13_N"/>
</dbReference>
<dbReference type="GO" id="GO:0005886">
    <property type="term" value="C:plasma membrane"/>
    <property type="evidence" value="ECO:0007669"/>
    <property type="project" value="TreeGrafter"/>
</dbReference>
<dbReference type="PANTHER" id="PTHR11733">
    <property type="entry name" value="ZINC METALLOPROTEASE FAMILY M13 NEPRILYSIN-RELATED"/>
    <property type="match status" value="1"/>
</dbReference>
<reference evidence="11" key="1">
    <citation type="journal article" date="2020" name="Fungal Divers.">
        <title>Resolving the Mortierellaceae phylogeny through synthesis of multi-gene phylogenetics and phylogenomics.</title>
        <authorList>
            <person name="Vandepol N."/>
            <person name="Liber J."/>
            <person name="Desiro A."/>
            <person name="Na H."/>
            <person name="Kennedy M."/>
            <person name="Barry K."/>
            <person name="Grigoriev I.V."/>
            <person name="Miller A.N."/>
            <person name="O'Donnell K."/>
            <person name="Stajich J.E."/>
            <person name="Bonito G."/>
        </authorList>
    </citation>
    <scope>NUCLEOTIDE SEQUENCE</scope>
    <source>
        <strain evidence="11">CK1249</strain>
    </source>
</reference>
<evidence type="ECO:0000256" key="5">
    <source>
        <dbReference type="ARBA" id="ARBA00022801"/>
    </source>
</evidence>
<dbReference type="OrthoDB" id="6475849at2759"/>
<dbReference type="GO" id="GO:0046872">
    <property type="term" value="F:metal ion binding"/>
    <property type="evidence" value="ECO:0007669"/>
    <property type="project" value="UniProtKB-KW"/>
</dbReference>
<dbReference type="InterPro" id="IPR000718">
    <property type="entry name" value="Peptidase_M13"/>
</dbReference>
<comment type="similarity">
    <text evidence="2">Belongs to the peptidase M13 family.</text>
</comment>
<feature type="domain" description="Peptidase M13 N-terminal" evidence="10">
    <location>
        <begin position="49"/>
        <end position="461"/>
    </location>
</feature>
<name>A0A9P6J572_MORAP</name>
<dbReference type="PROSITE" id="PS51885">
    <property type="entry name" value="NEPRILYSIN"/>
    <property type="match status" value="1"/>
</dbReference>
<feature type="chain" id="PRO_5040387549" description="Endothelin-converting enzyme 1" evidence="8">
    <location>
        <begin position="21"/>
        <end position="738"/>
    </location>
</feature>
<evidence type="ECO:0000259" key="10">
    <source>
        <dbReference type="Pfam" id="PF05649"/>
    </source>
</evidence>
<dbReference type="InterPro" id="IPR018497">
    <property type="entry name" value="Peptidase_M13_C"/>
</dbReference>
<keyword evidence="12" id="KW-1185">Reference proteome</keyword>
<dbReference type="CDD" id="cd08662">
    <property type="entry name" value="M13"/>
    <property type="match status" value="1"/>
</dbReference>
<keyword evidence="5" id="KW-0378">Hydrolase</keyword>
<evidence type="ECO:0000256" key="6">
    <source>
        <dbReference type="ARBA" id="ARBA00022833"/>
    </source>
</evidence>
<evidence type="ECO:0000256" key="4">
    <source>
        <dbReference type="ARBA" id="ARBA00022723"/>
    </source>
</evidence>
<organism evidence="11 12">
    <name type="scientific">Mortierella alpina</name>
    <name type="common">Oleaginous fungus</name>
    <name type="synonym">Mortierella renispora</name>
    <dbReference type="NCBI Taxonomy" id="64518"/>
    <lineage>
        <taxon>Eukaryota</taxon>
        <taxon>Fungi</taxon>
        <taxon>Fungi incertae sedis</taxon>
        <taxon>Mucoromycota</taxon>
        <taxon>Mortierellomycotina</taxon>
        <taxon>Mortierellomycetes</taxon>
        <taxon>Mortierellales</taxon>
        <taxon>Mortierellaceae</taxon>
        <taxon>Mortierella</taxon>
    </lineage>
</organism>
<keyword evidence="7" id="KW-0482">Metalloprotease</keyword>
<dbReference type="Pfam" id="PF01431">
    <property type="entry name" value="Peptidase_M13"/>
    <property type="match status" value="1"/>
</dbReference>
<accession>A0A9P6J572</accession>
<feature type="signal peptide" evidence="8">
    <location>
        <begin position="1"/>
        <end position="20"/>
    </location>
</feature>
<evidence type="ECO:0000256" key="8">
    <source>
        <dbReference type="SAM" id="SignalP"/>
    </source>
</evidence>
<dbReference type="GO" id="GO:0016485">
    <property type="term" value="P:protein processing"/>
    <property type="evidence" value="ECO:0007669"/>
    <property type="project" value="TreeGrafter"/>
</dbReference>
<evidence type="ECO:0000259" key="9">
    <source>
        <dbReference type="Pfam" id="PF01431"/>
    </source>
</evidence>
<dbReference type="Gene3D" id="3.40.390.10">
    <property type="entry name" value="Collagenase (Catalytic Domain)"/>
    <property type="match status" value="1"/>
</dbReference>
<comment type="cofactor">
    <cofactor evidence="1">
        <name>Zn(2+)</name>
        <dbReference type="ChEBI" id="CHEBI:29105"/>
    </cofactor>
</comment>
<dbReference type="PANTHER" id="PTHR11733:SF167">
    <property type="entry name" value="FI17812P1-RELATED"/>
    <property type="match status" value="1"/>
</dbReference>
<dbReference type="AlphaFoldDB" id="A0A9P6J572"/>
<keyword evidence="4" id="KW-0479">Metal-binding</keyword>
<evidence type="ECO:0008006" key="13">
    <source>
        <dbReference type="Google" id="ProtNLM"/>
    </source>
</evidence>
<protein>
    <recommendedName>
        <fullName evidence="13">Endothelin-converting enzyme 1</fullName>
    </recommendedName>
</protein>
<keyword evidence="3" id="KW-0645">Protease</keyword>
<dbReference type="EMBL" id="JAAAHY010000502">
    <property type="protein sequence ID" value="KAF9963036.1"/>
    <property type="molecule type" value="Genomic_DNA"/>
</dbReference>
<gene>
    <name evidence="11" type="ORF">BGZ70_007712</name>
</gene>
<evidence type="ECO:0000256" key="2">
    <source>
        <dbReference type="ARBA" id="ARBA00007357"/>
    </source>
</evidence>
<evidence type="ECO:0000256" key="3">
    <source>
        <dbReference type="ARBA" id="ARBA00022670"/>
    </source>
</evidence>
<keyword evidence="8" id="KW-0732">Signal</keyword>
<dbReference type="SUPFAM" id="SSF55486">
    <property type="entry name" value="Metalloproteases ('zincins'), catalytic domain"/>
    <property type="match status" value="1"/>
</dbReference>
<keyword evidence="6" id="KW-0862">Zinc</keyword>
<evidence type="ECO:0000256" key="1">
    <source>
        <dbReference type="ARBA" id="ARBA00001947"/>
    </source>
</evidence>
<evidence type="ECO:0000313" key="12">
    <source>
        <dbReference type="Proteomes" id="UP000738359"/>
    </source>
</evidence>
<feature type="domain" description="Peptidase M13 C-terminal" evidence="9">
    <location>
        <begin position="524"/>
        <end position="737"/>
    </location>
</feature>
<sequence length="738" mass="82792">MAKLQILLAIGAALQLAVQGAPVSSVCNTPQCALSAANILKDMQPSVDPCVDFSQYTCGGFYEREQIPADANLINYFSILEDQNADVVRSIVTPTDAKAPIAPQDDPASQRNIKKMQDLYSSCMNEEQLVKIGRQPLEVEIRKIVELYPVYESNLHLVRRALPDGDRRALSSLLAYNMKNGFTNFFNFGVRSGVDDPSVNIMTLTESGLGLARSDYEREVVVKRYQDIVGEMFYNMQGSQGPTPGNNTTTQAVPEVWAAIAKDVVDFEASLAQIATEAESLNDPLKTTYIHSISELDQWTPSLDWKLILESAFPPNVSIPTTAMILSPEYFRKLDTLLQQTKPKTIQNYFAWSVMRFLGNYIADPYQRPVLKYNTLTMGKVPPMDRWKVCVVTVNTYLGQMAGHYFVKAAIPTETVPKMTEIVNNVRQTYATDFGQYQWLDNSTSKEALDKLNAFSQKVGYSTDAPNVALTASVDEYYSRLTIDPLDYFGNTVRSNAFAIREKFERLAGPINRIQMGVTPMTVNADYRPSSNEIRFPAGILQPPFFHPEHPEYLNYGGAGFIVGHEIGHGFDNRGRQFDGSGRFRDWWSNSSLTEFATRAECFVNQYNNFTVQGPNGTEHAMDGMKTLGENIADNGGIKKSYETWLARWKADPTGQTYNNQRLPGLDNHTPEQLFFISFARLFCSKEHPAYTVSLLDDSHSPKKWRINGVAQNSVHFANAFQCKPGTPMNPIKKCEVW</sequence>
<dbReference type="GO" id="GO:0004222">
    <property type="term" value="F:metalloendopeptidase activity"/>
    <property type="evidence" value="ECO:0007669"/>
    <property type="project" value="InterPro"/>
</dbReference>
<dbReference type="PRINTS" id="PR00786">
    <property type="entry name" value="NEPRILYSIN"/>
</dbReference>
<dbReference type="Gene3D" id="1.10.1380.10">
    <property type="entry name" value="Neutral endopeptidase , domain2"/>
    <property type="match status" value="1"/>
</dbReference>
<proteinExistence type="inferred from homology"/>
<dbReference type="Proteomes" id="UP000738359">
    <property type="component" value="Unassembled WGS sequence"/>
</dbReference>
<comment type="caution">
    <text evidence="11">The sequence shown here is derived from an EMBL/GenBank/DDBJ whole genome shotgun (WGS) entry which is preliminary data.</text>
</comment>
<dbReference type="InterPro" id="IPR042089">
    <property type="entry name" value="Peptidase_M13_dom_2"/>
</dbReference>
<evidence type="ECO:0000256" key="7">
    <source>
        <dbReference type="ARBA" id="ARBA00023049"/>
    </source>
</evidence>
<dbReference type="InterPro" id="IPR024079">
    <property type="entry name" value="MetalloPept_cat_dom_sf"/>
</dbReference>